<feature type="non-terminal residue" evidence="1">
    <location>
        <position position="1"/>
    </location>
</feature>
<dbReference type="Proteomes" id="UP001228636">
    <property type="component" value="Unassembled WGS sequence"/>
</dbReference>
<sequence length="31" mass="3744">QFQKSIFHKTIERMVVAKPVYQNQIKQKLNV</sequence>
<organism evidence="1 2">
    <name type="scientific">Polaribacter sejongensis</name>
    <dbReference type="NCBI Taxonomy" id="985043"/>
    <lineage>
        <taxon>Bacteria</taxon>
        <taxon>Pseudomonadati</taxon>
        <taxon>Bacteroidota</taxon>
        <taxon>Flavobacteriia</taxon>
        <taxon>Flavobacteriales</taxon>
        <taxon>Flavobacteriaceae</taxon>
    </lineage>
</organism>
<protein>
    <submittedName>
        <fullName evidence="1">IS1595 family transposase</fullName>
    </submittedName>
</protein>
<comment type="caution">
    <text evidence="1">The sequence shown here is derived from an EMBL/GenBank/DDBJ whole genome shotgun (WGS) entry which is preliminary data.</text>
</comment>
<name>A0AAJ1QVX5_9FLAO</name>
<dbReference type="AlphaFoldDB" id="A0AAJ1QVX5"/>
<reference evidence="1 2" key="1">
    <citation type="journal article" date="2014" name="Int. J. Syst. Evol. Microbiol.">
        <title>Complete genome sequence of Corynebacterium casei LMG S-19264T (=DSM 44701T), isolated from a smear-ripened cheese.</title>
        <authorList>
            <consortium name="US DOE Joint Genome Institute (JGI-PGF)"/>
            <person name="Walter F."/>
            <person name="Albersmeier A."/>
            <person name="Kalinowski J."/>
            <person name="Ruckert C."/>
        </authorList>
    </citation>
    <scope>NUCLEOTIDE SEQUENCE [LARGE SCALE GENOMIC DNA]</scope>
    <source>
        <strain evidence="1 2">CECT 8670</strain>
    </source>
</reference>
<accession>A0AAJ1QVX5</accession>
<evidence type="ECO:0000313" key="2">
    <source>
        <dbReference type="Proteomes" id="UP001228636"/>
    </source>
</evidence>
<dbReference type="EMBL" id="JAUFQH010000005">
    <property type="protein sequence ID" value="MDN3619120.1"/>
    <property type="molecule type" value="Genomic_DNA"/>
</dbReference>
<evidence type="ECO:0000313" key="1">
    <source>
        <dbReference type="EMBL" id="MDN3619120.1"/>
    </source>
</evidence>
<gene>
    <name evidence="1" type="ORF">QWY81_06570</name>
</gene>
<proteinExistence type="predicted"/>